<name>A0A157N3H1_9BORD</name>
<dbReference type="CDD" id="cd16327">
    <property type="entry name" value="RseB"/>
    <property type="match status" value="1"/>
</dbReference>
<dbReference type="KEGG" id="btrm:SAMEA390648702572"/>
<keyword evidence="8" id="KW-1185">Reference proteome</keyword>
<accession>A0A157N3H1</accession>
<sequence>MVRRQSMRGRERQAWRQRQWGLMAMMLCGFLVWDSSARAQSAAPVKDPVQLLTDIQQAARSQDYSGVFMYQQGDSIQSSRLVHVVDGTGERERLQILDGQPREYLRHNEDVQCLIPDRKTVLLERRRGDRFPGLLLGDPKHLMEYYTVREEPRLHRVADRECRLISIEPLDDKRYGYRICADVDTNLLLKAQTVDGSRGVVEQVSFTSLRVGSDVDASQLSSRWNTRDWDVIESDMQPVDLAAQGWRIPAPSGFLPVKEVSRKMNKGTVSQLVLSDGLAAISVFIEPYDGARHQHPPAGLGQRGAINIYGSRIADYWMTVLGEVPAATLESLAEATEYVPESASH</sequence>
<protein>
    <submittedName>
        <fullName evidence="7">Sigma-E factor regulatory protein</fullName>
    </submittedName>
</protein>
<dbReference type="PIRSF" id="PIRSF005427">
    <property type="entry name" value="RseB"/>
    <property type="match status" value="1"/>
</dbReference>
<comment type="similarity">
    <text evidence="2">Belongs to the RseB family.</text>
</comment>
<feature type="domain" description="MucB/RseB C-terminal" evidence="6">
    <location>
        <begin position="242"/>
        <end position="335"/>
    </location>
</feature>
<evidence type="ECO:0000313" key="8">
    <source>
        <dbReference type="Proteomes" id="UP000076825"/>
    </source>
</evidence>
<dbReference type="InterPro" id="IPR005588">
    <property type="entry name" value="MucB_RseB"/>
</dbReference>
<evidence type="ECO:0000259" key="5">
    <source>
        <dbReference type="Pfam" id="PF03888"/>
    </source>
</evidence>
<dbReference type="PANTHER" id="PTHR38782">
    <property type="match status" value="1"/>
</dbReference>
<dbReference type="GO" id="GO:0030288">
    <property type="term" value="C:outer membrane-bounded periplasmic space"/>
    <property type="evidence" value="ECO:0007669"/>
    <property type="project" value="TreeGrafter"/>
</dbReference>
<dbReference type="Pfam" id="PF03888">
    <property type="entry name" value="MucB_RseB"/>
    <property type="match status" value="1"/>
</dbReference>
<dbReference type="InterPro" id="IPR033436">
    <property type="entry name" value="MucB/RseB_C"/>
</dbReference>
<reference evidence="7 8" key="1">
    <citation type="submission" date="2016-04" db="EMBL/GenBank/DDBJ databases">
        <authorList>
            <consortium name="Pathogen Informatics"/>
        </authorList>
    </citation>
    <scope>NUCLEOTIDE SEQUENCE [LARGE SCALE GENOMIC DNA]</scope>
    <source>
        <strain evidence="7 8">H044680328</strain>
    </source>
</reference>
<dbReference type="PATRIC" id="fig|123899.6.peg.2560"/>
<feature type="domain" description="MucB/RseB N-terminal" evidence="5">
    <location>
        <begin position="48"/>
        <end position="222"/>
    </location>
</feature>
<evidence type="ECO:0000259" key="6">
    <source>
        <dbReference type="Pfam" id="PF17188"/>
    </source>
</evidence>
<evidence type="ECO:0000256" key="2">
    <source>
        <dbReference type="ARBA" id="ARBA00008150"/>
    </source>
</evidence>
<dbReference type="RefSeq" id="WP_025517901.1">
    <property type="nucleotide sequence ID" value="NZ_CP016340.1"/>
</dbReference>
<dbReference type="GeneID" id="56590171"/>
<dbReference type="STRING" id="123899.SAMEA3906487_02572"/>
<keyword evidence="4" id="KW-0574">Periplasm</keyword>
<dbReference type="PANTHER" id="PTHR38782:SF1">
    <property type="entry name" value="SIGMA-E FACTOR REGULATORY PROTEIN RSEB"/>
    <property type="match status" value="1"/>
</dbReference>
<dbReference type="EMBL" id="LT546645">
    <property type="protein sequence ID" value="SAI70989.1"/>
    <property type="molecule type" value="Genomic_DNA"/>
</dbReference>
<evidence type="ECO:0000256" key="1">
    <source>
        <dbReference type="ARBA" id="ARBA00004418"/>
    </source>
</evidence>
<dbReference type="Gene3D" id="3.30.200.100">
    <property type="entry name" value="MucB/RseB, C-terminal domain"/>
    <property type="match status" value="1"/>
</dbReference>
<evidence type="ECO:0000256" key="3">
    <source>
        <dbReference type="ARBA" id="ARBA00022729"/>
    </source>
</evidence>
<proteinExistence type="inferred from homology"/>
<gene>
    <name evidence="7" type="primary">rseB</name>
    <name evidence="7" type="ORF">SAMEA3906487_02572</name>
</gene>
<dbReference type="OrthoDB" id="7067274at2"/>
<dbReference type="InterPro" id="IPR033434">
    <property type="entry name" value="MucB/RseB_N"/>
</dbReference>
<dbReference type="InterPro" id="IPR038484">
    <property type="entry name" value="MucB/RseB_C_sf"/>
</dbReference>
<evidence type="ECO:0000313" key="7">
    <source>
        <dbReference type="EMBL" id="SAI70989.1"/>
    </source>
</evidence>
<dbReference type="Proteomes" id="UP000076825">
    <property type="component" value="Chromosome 1"/>
</dbReference>
<dbReference type="AlphaFoldDB" id="A0A157N3H1"/>
<dbReference type="GO" id="GO:0045152">
    <property type="term" value="F:antisigma factor binding"/>
    <property type="evidence" value="ECO:0007669"/>
    <property type="project" value="TreeGrafter"/>
</dbReference>
<evidence type="ECO:0000256" key="4">
    <source>
        <dbReference type="ARBA" id="ARBA00022764"/>
    </source>
</evidence>
<dbReference type="Gene3D" id="2.50.20.10">
    <property type="entry name" value="Lipoprotein localisation LolA/LolB/LppX"/>
    <property type="match status" value="1"/>
</dbReference>
<dbReference type="Pfam" id="PF17188">
    <property type="entry name" value="MucB_RseB_C"/>
    <property type="match status" value="1"/>
</dbReference>
<organism evidence="7 8">
    <name type="scientific">Bordetella trematum</name>
    <dbReference type="NCBI Taxonomy" id="123899"/>
    <lineage>
        <taxon>Bacteria</taxon>
        <taxon>Pseudomonadati</taxon>
        <taxon>Pseudomonadota</taxon>
        <taxon>Betaproteobacteria</taxon>
        <taxon>Burkholderiales</taxon>
        <taxon>Alcaligenaceae</taxon>
        <taxon>Bordetella</taxon>
    </lineage>
</organism>
<keyword evidence="3" id="KW-0732">Signal</keyword>
<dbReference type="GO" id="GO:0032885">
    <property type="term" value="P:regulation of polysaccharide biosynthetic process"/>
    <property type="evidence" value="ECO:0007669"/>
    <property type="project" value="TreeGrafter"/>
</dbReference>
<dbReference type="eggNOG" id="COG3026">
    <property type="taxonomic scope" value="Bacteria"/>
</dbReference>
<comment type="subcellular location">
    <subcellularLocation>
        <location evidence="1">Periplasm</location>
    </subcellularLocation>
</comment>